<keyword evidence="1" id="KW-0472">Membrane</keyword>
<dbReference type="Pfam" id="PF14258">
    <property type="entry name" value="DUF4350"/>
    <property type="match status" value="1"/>
</dbReference>
<reference evidence="4" key="2">
    <citation type="submission" date="2017-10" db="EMBL/GenBank/DDBJ databases">
        <authorList>
            <person name="Enke T.N."/>
            <person name="Cordero O.X."/>
        </authorList>
    </citation>
    <scope>NUCLEOTIDE SEQUENCE</scope>
    <source>
        <strain evidence="4">4G03</strain>
    </source>
</reference>
<name>A0A2G1BRT8_9FLAO</name>
<protein>
    <submittedName>
        <fullName evidence="3">DUF4350 domain-containing protein</fullName>
    </submittedName>
</protein>
<dbReference type="RefSeq" id="WP_099216074.1">
    <property type="nucleotide sequence ID" value="NZ_JAUYVU010000007.1"/>
</dbReference>
<keyword evidence="6" id="KW-1185">Reference proteome</keyword>
<keyword evidence="1" id="KW-0812">Transmembrane</keyword>
<organism evidence="4 5">
    <name type="scientific">Tenacibaculum discolor</name>
    <dbReference type="NCBI Taxonomy" id="361581"/>
    <lineage>
        <taxon>Bacteria</taxon>
        <taxon>Pseudomonadati</taxon>
        <taxon>Bacteroidota</taxon>
        <taxon>Flavobacteriia</taxon>
        <taxon>Flavobacteriales</taxon>
        <taxon>Flavobacteriaceae</taxon>
        <taxon>Tenacibaculum</taxon>
    </lineage>
</organism>
<feature type="transmembrane region" description="Helical" evidence="1">
    <location>
        <begin position="280"/>
        <end position="297"/>
    </location>
</feature>
<dbReference type="EMBL" id="JAUYVU010000007">
    <property type="protein sequence ID" value="MDP2541835.1"/>
    <property type="molecule type" value="Genomic_DNA"/>
</dbReference>
<evidence type="ECO:0000313" key="5">
    <source>
        <dbReference type="Proteomes" id="UP000222163"/>
    </source>
</evidence>
<comment type="caution">
    <text evidence="4">The sequence shown here is derived from an EMBL/GenBank/DDBJ whole genome shotgun (WGS) entry which is preliminary data.</text>
</comment>
<reference evidence="4 5" key="1">
    <citation type="journal article" date="2016" name="Nat. Commun.">
        <title>Microbial interactions lead to rapid micro-scale successions on model marine particles.</title>
        <authorList>
            <person name="Datta M.S."/>
            <person name="Sliwerska E."/>
            <person name="Gore J."/>
            <person name="Polz M.F."/>
            <person name="Cordero O.X."/>
        </authorList>
    </citation>
    <scope>NUCLEOTIDE SEQUENCE [LARGE SCALE GENOMIC DNA]</scope>
    <source>
        <strain evidence="4 5">4G03</strain>
    </source>
</reference>
<dbReference type="Proteomes" id="UP000222163">
    <property type="component" value="Unassembled WGS sequence"/>
</dbReference>
<dbReference type="EMBL" id="PDUU01000012">
    <property type="protein sequence ID" value="PHN96762.1"/>
    <property type="molecule type" value="Genomic_DNA"/>
</dbReference>
<evidence type="ECO:0000313" key="3">
    <source>
        <dbReference type="EMBL" id="MDP2541835.1"/>
    </source>
</evidence>
<gene>
    <name evidence="4" type="ORF">CSC81_12435</name>
    <name evidence="3" type="ORF">Q8W23_10160</name>
</gene>
<evidence type="ECO:0000259" key="2">
    <source>
        <dbReference type="Pfam" id="PF14258"/>
    </source>
</evidence>
<proteinExistence type="predicted"/>
<reference evidence="3 6" key="3">
    <citation type="submission" date="2023-07" db="EMBL/GenBank/DDBJ databases">
        <title>Genome content predicts the carbon catabolic preferences of heterotrophic bacteria.</title>
        <authorList>
            <person name="Gralka M."/>
        </authorList>
    </citation>
    <scope>NUCLEOTIDE SEQUENCE [LARGE SCALE GENOMIC DNA]</scope>
    <source>
        <strain evidence="3 6">4G03</strain>
    </source>
</reference>
<sequence length="413" mass="48184">MDKKLKIYIGLLVLIVLGIFYVESVKPKEINWYPSYAAKHKIPYGTYVLHKEMSSLFPKSEVKDVYQNPYIYLKDDKNNGTYFFVDNKVNFDKDELNQLLEFTDRGNDIFIATNGIHLDTLQIQTSYLTTSAFEEKAYQKMSNPIFGGKEYHFDRDFSKLYFSEVDTLNTTVLGELVIRNENDSIISKKPNFIKVKYGEGNFYLHTFPQAFTNYNMLLDSNYEYVANVLSYLNNQQKNETGAGGGSNSRSAILWDTYYKTGKSRITSPMHYILSTKSLKWAYYIGLIGVLFFIIFKGKRNQRLIPVIIPLKNQTLAFTRTIANMYYEKSDHKNIAEHKINYFLEYIRIKYRLSTLKIDERFYKNLANRSGNSEEKVVALFKKIQQIQSKSSITEEDLVALNKAIEDFKAYKKE</sequence>
<dbReference type="Proteomes" id="UP001242342">
    <property type="component" value="Unassembled WGS sequence"/>
</dbReference>
<dbReference type="AlphaFoldDB" id="A0A2G1BRT8"/>
<evidence type="ECO:0000256" key="1">
    <source>
        <dbReference type="SAM" id="Phobius"/>
    </source>
</evidence>
<evidence type="ECO:0000313" key="6">
    <source>
        <dbReference type="Proteomes" id="UP001242342"/>
    </source>
</evidence>
<evidence type="ECO:0000313" key="4">
    <source>
        <dbReference type="EMBL" id="PHN96762.1"/>
    </source>
</evidence>
<accession>A0A2G1BRT8</accession>
<keyword evidence="1" id="KW-1133">Transmembrane helix</keyword>
<dbReference type="InterPro" id="IPR025646">
    <property type="entry name" value="DUF4350"/>
</dbReference>
<feature type="domain" description="DUF4350" evidence="2">
    <location>
        <begin position="41"/>
        <end position="229"/>
    </location>
</feature>